<gene>
    <name evidence="1" type="ORF">KEF85_15155</name>
</gene>
<keyword evidence="2" id="KW-1185">Reference proteome</keyword>
<dbReference type="EMBL" id="CP073754">
    <property type="protein sequence ID" value="QWF70639.1"/>
    <property type="molecule type" value="Genomic_DNA"/>
</dbReference>
<evidence type="ECO:0000313" key="1">
    <source>
        <dbReference type="EMBL" id="QWF70639.1"/>
    </source>
</evidence>
<protein>
    <submittedName>
        <fullName evidence="1">Uncharacterized protein</fullName>
    </submittedName>
</protein>
<dbReference type="Proteomes" id="UP000676649">
    <property type="component" value="Chromosome"/>
</dbReference>
<sequence>MHLPNYSPAPVQIIGNLTQYRYWHSFASVSDKKVVEIHYGEVKIPAFVAAHPTTGASRPFKYNAGRYDA</sequence>
<accession>A0A975R9V5</accession>
<dbReference type="RefSeq" id="WP_215582013.1">
    <property type="nucleotide sequence ID" value="NZ_CP073754.1"/>
</dbReference>
<evidence type="ECO:0000313" key="2">
    <source>
        <dbReference type="Proteomes" id="UP000676649"/>
    </source>
</evidence>
<reference evidence="1" key="1">
    <citation type="submission" date="2021-04" db="EMBL/GenBank/DDBJ databases">
        <title>Draft genome sequence data of methanotrophic Methylovulum sp. strain S1L and Methylomonas sp. strain S2AM isolated from boreal lake water columns.</title>
        <authorList>
            <person name="Rissanen A.J."/>
            <person name="Mangayil R."/>
            <person name="Svenning M.M."/>
            <person name="Khanongnuch R."/>
        </authorList>
    </citation>
    <scope>NUCLEOTIDE SEQUENCE</scope>
    <source>
        <strain evidence="1">S2AM</strain>
    </source>
</reference>
<proteinExistence type="predicted"/>
<dbReference type="AlphaFoldDB" id="A0A975R9V5"/>
<dbReference type="KEGG" id="mpad:KEF85_15155"/>
<name>A0A975R9V5_9GAMM</name>
<organism evidence="1 2">
    <name type="scientific">Methylomonas paludis</name>
    <dbReference type="NCBI Taxonomy" id="1173101"/>
    <lineage>
        <taxon>Bacteria</taxon>
        <taxon>Pseudomonadati</taxon>
        <taxon>Pseudomonadota</taxon>
        <taxon>Gammaproteobacteria</taxon>
        <taxon>Methylococcales</taxon>
        <taxon>Methylococcaceae</taxon>
        <taxon>Methylomonas</taxon>
    </lineage>
</organism>